<dbReference type="Proteomes" id="UP000478052">
    <property type="component" value="Unassembled WGS sequence"/>
</dbReference>
<comment type="caution">
    <text evidence="2">The sequence shown here is derived from an EMBL/GenBank/DDBJ whole genome shotgun (WGS) entry which is preliminary data.</text>
</comment>
<dbReference type="EMBL" id="VUJU01000754">
    <property type="protein sequence ID" value="KAF0768537.1"/>
    <property type="molecule type" value="Genomic_DNA"/>
</dbReference>
<evidence type="ECO:0000256" key="1">
    <source>
        <dbReference type="SAM" id="MobiDB-lite"/>
    </source>
</evidence>
<keyword evidence="3" id="KW-1185">Reference proteome</keyword>
<dbReference type="AlphaFoldDB" id="A0A6G0ZDM6"/>
<evidence type="ECO:0000313" key="3">
    <source>
        <dbReference type="Proteomes" id="UP000478052"/>
    </source>
</evidence>
<accession>A0A6G0ZDM6</accession>
<name>A0A6G0ZDM6_APHCR</name>
<gene>
    <name evidence="2" type="ORF">FWK35_00006714</name>
</gene>
<evidence type="ECO:0000313" key="2">
    <source>
        <dbReference type="EMBL" id="KAF0768537.1"/>
    </source>
</evidence>
<organism evidence="2 3">
    <name type="scientific">Aphis craccivora</name>
    <name type="common">Cowpea aphid</name>
    <dbReference type="NCBI Taxonomy" id="307492"/>
    <lineage>
        <taxon>Eukaryota</taxon>
        <taxon>Metazoa</taxon>
        <taxon>Ecdysozoa</taxon>
        <taxon>Arthropoda</taxon>
        <taxon>Hexapoda</taxon>
        <taxon>Insecta</taxon>
        <taxon>Pterygota</taxon>
        <taxon>Neoptera</taxon>
        <taxon>Paraneoptera</taxon>
        <taxon>Hemiptera</taxon>
        <taxon>Sternorrhyncha</taxon>
        <taxon>Aphidomorpha</taxon>
        <taxon>Aphidoidea</taxon>
        <taxon>Aphididae</taxon>
        <taxon>Aphidini</taxon>
        <taxon>Aphis</taxon>
        <taxon>Aphis</taxon>
    </lineage>
</organism>
<proteinExistence type="predicted"/>
<reference evidence="2 3" key="1">
    <citation type="submission" date="2019-08" db="EMBL/GenBank/DDBJ databases">
        <title>Whole genome of Aphis craccivora.</title>
        <authorList>
            <person name="Voronova N.V."/>
            <person name="Shulinski R.S."/>
            <person name="Bandarenka Y.V."/>
            <person name="Zhorov D.G."/>
            <person name="Warner D."/>
        </authorList>
    </citation>
    <scope>NUCLEOTIDE SEQUENCE [LARGE SCALE GENOMIC DNA]</scope>
    <source>
        <strain evidence="2">180601</strain>
        <tissue evidence="2">Whole Body</tissue>
    </source>
</reference>
<feature type="region of interest" description="Disordered" evidence="1">
    <location>
        <begin position="1"/>
        <end position="23"/>
    </location>
</feature>
<protein>
    <submittedName>
        <fullName evidence="2">Tigger transposable element-derived protein 6-like</fullName>
    </submittedName>
</protein>
<feature type="compositionally biased region" description="Acidic residues" evidence="1">
    <location>
        <begin position="1"/>
        <end position="21"/>
    </location>
</feature>
<sequence length="50" mass="5883">MVENEGEKDEDNDENQYEEPENLIKDYKTVSGFCCLEKLQQFSFTTSNDQ</sequence>